<name>A0A059Q9N6_9BACT</name>
<accession>A0A059Q9N6</accession>
<sequence length="193" mass="21951">MDDINVYGETGIFIIKEQIFSKNGLPSIGHFSPSAVQIQRYVYQLRKEQEVFWEGRKIDYTQLGIWEKFKILMGNDLVSRDKQGGSTLYSLEFAGFETRITPLDGAKAPLPEFLGKSYKINVPTPYIYGQDPIPEMKLYGRKDVSFIMSNGGQSAPTAMAKYNKTTKNLIMIRTELEMKNLMLSLSSAKELKK</sequence>
<dbReference type="AlphaFoldDB" id="A0A059Q9N6"/>
<organism evidence="1">
    <name type="scientific">uncultured bacterium Lac35B</name>
    <dbReference type="NCBI Taxonomy" id="1403000"/>
    <lineage>
        <taxon>Bacteria</taxon>
        <taxon>environmental samples</taxon>
    </lineage>
</organism>
<reference evidence="1" key="1">
    <citation type="submission" date="2013-06" db="EMBL/GenBank/DDBJ databases">
        <title>Functional metagenomics reveals novel beta-galactosidases not predictable from gene sequences.</title>
        <authorList>
            <person name="Cheng J."/>
            <person name="Engel K."/>
            <person name="Romantsov T."/>
            <person name="Neufeld J.D."/>
            <person name="Rose D.R."/>
            <person name="Charles T.C."/>
        </authorList>
    </citation>
    <scope>NUCLEOTIDE SEQUENCE</scope>
</reference>
<dbReference type="EMBL" id="KF255992">
    <property type="protein sequence ID" value="AGW45482.1"/>
    <property type="molecule type" value="Genomic_DNA"/>
</dbReference>
<protein>
    <submittedName>
        <fullName evidence="1">Uncharacterized protein</fullName>
    </submittedName>
</protein>
<evidence type="ECO:0000313" key="1">
    <source>
        <dbReference type="EMBL" id="AGW45482.1"/>
    </source>
</evidence>
<proteinExistence type="predicted"/>